<evidence type="ECO:0000313" key="6">
    <source>
        <dbReference type="Proteomes" id="UP000838878"/>
    </source>
</evidence>
<dbReference type="PANTHER" id="PTHR11475:SF4">
    <property type="entry name" value="CHORION PEROXIDASE"/>
    <property type="match status" value="1"/>
</dbReference>
<dbReference type="PANTHER" id="PTHR11475">
    <property type="entry name" value="OXIDASE/PEROXIDASE"/>
    <property type="match status" value="1"/>
</dbReference>
<dbReference type="InterPro" id="IPR037120">
    <property type="entry name" value="Haem_peroxidase_sf_animal"/>
</dbReference>
<keyword evidence="3" id="KW-0575">Peroxidase</keyword>
<dbReference type="Pfam" id="PF03098">
    <property type="entry name" value="An_peroxidase"/>
    <property type="match status" value="1"/>
</dbReference>
<keyword evidence="6" id="KW-1185">Reference proteome</keyword>
<accession>A0A8J9YEF0</accession>
<dbReference type="InterPro" id="IPR010255">
    <property type="entry name" value="Haem_peroxidase_sf"/>
</dbReference>
<evidence type="ECO:0000313" key="5">
    <source>
        <dbReference type="EMBL" id="CAH0723495.1"/>
    </source>
</evidence>
<keyword evidence="3" id="KW-0560">Oxidoreductase</keyword>
<dbReference type="PROSITE" id="PS50292">
    <property type="entry name" value="PEROXIDASE_3"/>
    <property type="match status" value="1"/>
</dbReference>
<gene>
    <name evidence="5" type="ORF">BINO364_LOCUS9322</name>
</gene>
<dbReference type="Gene3D" id="1.10.640.10">
    <property type="entry name" value="Haem peroxidase domain superfamily, animal type"/>
    <property type="match status" value="1"/>
</dbReference>
<dbReference type="AlphaFoldDB" id="A0A8J9YEF0"/>
<reference evidence="5" key="1">
    <citation type="submission" date="2021-12" db="EMBL/GenBank/DDBJ databases">
        <authorList>
            <person name="Martin H S."/>
        </authorList>
    </citation>
    <scope>NUCLEOTIDE SEQUENCE</scope>
</reference>
<dbReference type="Proteomes" id="UP000838878">
    <property type="component" value="Chromosome 4"/>
</dbReference>
<sequence>MMNYLSWCVNEIEPCDAFEGRRLDGSCNNLKQPSQGAPHTLPHRVLPAVFDEGNKPRKSKTGEELPLSRKVRTTLLSEGRVPDPYFTHIFTYFAVFMSADVLSFHDTINYLFWTKHCCEEKGKTDPKCAGQVIPDDDPVHRFSDVRCLNLTQPYTFQTIGCADKNTTPERASF</sequence>
<evidence type="ECO:0000256" key="3">
    <source>
        <dbReference type="ARBA" id="ARBA00022559"/>
    </source>
</evidence>
<dbReference type="InterPro" id="IPR019791">
    <property type="entry name" value="Haem_peroxidase_animal"/>
</dbReference>
<organism evidence="5 6">
    <name type="scientific">Brenthis ino</name>
    <name type="common">lesser marbled fritillary</name>
    <dbReference type="NCBI Taxonomy" id="405034"/>
    <lineage>
        <taxon>Eukaryota</taxon>
        <taxon>Metazoa</taxon>
        <taxon>Ecdysozoa</taxon>
        <taxon>Arthropoda</taxon>
        <taxon>Hexapoda</taxon>
        <taxon>Insecta</taxon>
        <taxon>Pterygota</taxon>
        <taxon>Neoptera</taxon>
        <taxon>Endopterygota</taxon>
        <taxon>Lepidoptera</taxon>
        <taxon>Glossata</taxon>
        <taxon>Ditrysia</taxon>
        <taxon>Papilionoidea</taxon>
        <taxon>Nymphalidae</taxon>
        <taxon>Heliconiinae</taxon>
        <taxon>Argynnini</taxon>
        <taxon>Brenthis</taxon>
    </lineage>
</organism>
<evidence type="ECO:0000256" key="4">
    <source>
        <dbReference type="ARBA" id="ARBA00023180"/>
    </source>
</evidence>
<protein>
    <submittedName>
        <fullName evidence="5">Uncharacterized protein</fullName>
    </submittedName>
</protein>
<dbReference type="EMBL" id="OV170224">
    <property type="protein sequence ID" value="CAH0723495.1"/>
    <property type="molecule type" value="Genomic_DNA"/>
</dbReference>
<dbReference type="GO" id="GO:0020037">
    <property type="term" value="F:heme binding"/>
    <property type="evidence" value="ECO:0007669"/>
    <property type="project" value="InterPro"/>
</dbReference>
<dbReference type="SUPFAM" id="SSF48113">
    <property type="entry name" value="Heme-dependent peroxidases"/>
    <property type="match status" value="1"/>
</dbReference>
<evidence type="ECO:0000256" key="1">
    <source>
        <dbReference type="ARBA" id="ARBA00004613"/>
    </source>
</evidence>
<keyword evidence="4" id="KW-0325">Glycoprotein</keyword>
<dbReference type="OrthoDB" id="6903381at2759"/>
<dbReference type="GO" id="GO:0005576">
    <property type="term" value="C:extracellular region"/>
    <property type="evidence" value="ECO:0007669"/>
    <property type="project" value="UniProtKB-SubCell"/>
</dbReference>
<feature type="non-terminal residue" evidence="5">
    <location>
        <position position="173"/>
    </location>
</feature>
<proteinExistence type="predicted"/>
<keyword evidence="2" id="KW-0964">Secreted</keyword>
<comment type="subcellular location">
    <subcellularLocation>
        <location evidence="1">Secreted</location>
    </subcellularLocation>
</comment>
<name>A0A8J9YEF0_9NEOP</name>
<dbReference type="GO" id="GO:0006979">
    <property type="term" value="P:response to oxidative stress"/>
    <property type="evidence" value="ECO:0007669"/>
    <property type="project" value="InterPro"/>
</dbReference>
<dbReference type="GO" id="GO:0004601">
    <property type="term" value="F:peroxidase activity"/>
    <property type="evidence" value="ECO:0007669"/>
    <property type="project" value="UniProtKB-KW"/>
</dbReference>
<evidence type="ECO:0000256" key="2">
    <source>
        <dbReference type="ARBA" id="ARBA00022525"/>
    </source>
</evidence>